<reference evidence="1 2" key="1">
    <citation type="submission" date="2017-01" db="EMBL/GenBank/DDBJ databases">
        <authorList>
            <person name="Mah S.A."/>
            <person name="Swanson W.J."/>
            <person name="Moy G.W."/>
            <person name="Vacquier V.D."/>
        </authorList>
    </citation>
    <scope>NUCLEOTIDE SEQUENCE [LARGE SCALE GENOMIC DNA]</scope>
    <source>
        <strain evidence="1 2">DSM 18014</strain>
    </source>
</reference>
<dbReference type="STRING" id="373672.SAMN05421785_102184"/>
<dbReference type="RefSeq" id="WP_027380875.1">
    <property type="nucleotide sequence ID" value="NZ_FTOV01000002.1"/>
</dbReference>
<protein>
    <submittedName>
        <fullName evidence="1">Uncharacterized protein</fullName>
    </submittedName>
</protein>
<accession>A0A1N7LEQ4</accession>
<dbReference type="EMBL" id="FTOV01000002">
    <property type="protein sequence ID" value="SIS72266.1"/>
    <property type="molecule type" value="Genomic_DNA"/>
</dbReference>
<dbReference type="AlphaFoldDB" id="A0A1N7LEQ4"/>
<evidence type="ECO:0000313" key="2">
    <source>
        <dbReference type="Proteomes" id="UP000185781"/>
    </source>
</evidence>
<organism evidence="1 2">
    <name type="scientific">Chryseobacterium gambrini</name>
    <dbReference type="NCBI Taxonomy" id="373672"/>
    <lineage>
        <taxon>Bacteria</taxon>
        <taxon>Pseudomonadati</taxon>
        <taxon>Bacteroidota</taxon>
        <taxon>Flavobacteriia</taxon>
        <taxon>Flavobacteriales</taxon>
        <taxon>Weeksellaceae</taxon>
        <taxon>Chryseobacterium group</taxon>
        <taxon>Chryseobacterium</taxon>
    </lineage>
</organism>
<proteinExistence type="predicted"/>
<sequence>MVNPLHIATGWFRSQVYAPERIKKLSEERLKVCIVCPYAVEKSFLKIREDGEHQEKTKACDLCGCPIQEKTLVESEKCPENLWEK</sequence>
<dbReference type="Proteomes" id="UP000185781">
    <property type="component" value="Unassembled WGS sequence"/>
</dbReference>
<evidence type="ECO:0000313" key="1">
    <source>
        <dbReference type="EMBL" id="SIS72266.1"/>
    </source>
</evidence>
<dbReference type="OrthoDB" id="1363448at2"/>
<gene>
    <name evidence="1" type="ORF">SAMN05421785_102184</name>
</gene>
<name>A0A1N7LEQ4_9FLAO</name>